<dbReference type="InterPro" id="IPR037069">
    <property type="entry name" value="AcylCoA_DH/ox_N_sf"/>
</dbReference>
<dbReference type="SUPFAM" id="SSF47203">
    <property type="entry name" value="Acyl-CoA dehydrogenase C-terminal domain-like"/>
    <property type="match status" value="1"/>
</dbReference>
<comment type="similarity">
    <text evidence="2 5">Belongs to the acyl-CoA dehydrogenase family.</text>
</comment>
<evidence type="ECO:0000259" key="6">
    <source>
        <dbReference type="Pfam" id="PF00441"/>
    </source>
</evidence>
<dbReference type="AlphaFoldDB" id="A0A084SLZ7"/>
<dbReference type="Pfam" id="PF00441">
    <property type="entry name" value="Acyl-CoA_dh_1"/>
    <property type="match status" value="1"/>
</dbReference>
<dbReference type="RefSeq" id="WP_043404947.1">
    <property type="nucleotide sequence ID" value="NZ_JPMI01000240.1"/>
</dbReference>
<comment type="caution">
    <text evidence="9">The sequence shown here is derived from an EMBL/GenBank/DDBJ whole genome shotgun (WGS) entry which is preliminary data.</text>
</comment>
<evidence type="ECO:0000313" key="9">
    <source>
        <dbReference type="EMBL" id="KFA89482.1"/>
    </source>
</evidence>
<evidence type="ECO:0000256" key="2">
    <source>
        <dbReference type="ARBA" id="ARBA00009347"/>
    </source>
</evidence>
<gene>
    <name evidence="9" type="ORF">Q664_34455</name>
</gene>
<feature type="domain" description="Acyl-CoA dehydrogenase/oxidase C-terminal" evidence="6">
    <location>
        <begin position="212"/>
        <end position="364"/>
    </location>
</feature>
<dbReference type="InterPro" id="IPR046373">
    <property type="entry name" value="Acyl-CoA_Oxase/DH_mid-dom_sf"/>
</dbReference>
<feature type="domain" description="Acyl-CoA dehydrogenase/oxidase N-terminal" evidence="8">
    <location>
        <begin position="4"/>
        <end position="96"/>
    </location>
</feature>
<proteinExistence type="inferred from homology"/>
<dbReference type="GO" id="GO:0016627">
    <property type="term" value="F:oxidoreductase activity, acting on the CH-CH group of donors"/>
    <property type="evidence" value="ECO:0007669"/>
    <property type="project" value="InterPro"/>
</dbReference>
<dbReference type="Pfam" id="PF02770">
    <property type="entry name" value="Acyl-CoA_dh_M"/>
    <property type="match status" value="1"/>
</dbReference>
<dbReference type="Gene3D" id="1.20.140.10">
    <property type="entry name" value="Butyryl-CoA Dehydrogenase, subunit A, domain 3"/>
    <property type="match status" value="1"/>
</dbReference>
<dbReference type="InterPro" id="IPR036250">
    <property type="entry name" value="AcylCo_DH-like_C"/>
</dbReference>
<evidence type="ECO:0000259" key="7">
    <source>
        <dbReference type="Pfam" id="PF02770"/>
    </source>
</evidence>
<dbReference type="InterPro" id="IPR013786">
    <property type="entry name" value="AcylCoA_DH/ox_N"/>
</dbReference>
<name>A0A084SLZ7_9BACT</name>
<organism evidence="9 10">
    <name type="scientific">Archangium violaceum Cb vi76</name>
    <dbReference type="NCBI Taxonomy" id="1406225"/>
    <lineage>
        <taxon>Bacteria</taxon>
        <taxon>Pseudomonadati</taxon>
        <taxon>Myxococcota</taxon>
        <taxon>Myxococcia</taxon>
        <taxon>Myxococcales</taxon>
        <taxon>Cystobacterineae</taxon>
        <taxon>Archangiaceae</taxon>
        <taxon>Archangium</taxon>
    </lineage>
</organism>
<reference evidence="9 10" key="1">
    <citation type="submission" date="2014-07" db="EMBL/GenBank/DDBJ databases">
        <title>Draft Genome Sequence of Gephyronic Acid Producer, Cystobacter violaceus Strain Cb vi76.</title>
        <authorList>
            <person name="Stevens D.C."/>
            <person name="Young J."/>
            <person name="Carmichael R."/>
            <person name="Tan J."/>
            <person name="Taylor R.E."/>
        </authorList>
    </citation>
    <scope>NUCLEOTIDE SEQUENCE [LARGE SCALE GENOMIC DNA]</scope>
    <source>
        <strain evidence="9 10">Cb vi76</strain>
    </source>
</reference>
<evidence type="ECO:0000313" key="10">
    <source>
        <dbReference type="Proteomes" id="UP000028547"/>
    </source>
</evidence>
<dbReference type="Pfam" id="PF02771">
    <property type="entry name" value="Acyl-CoA_dh_N"/>
    <property type="match status" value="1"/>
</dbReference>
<keyword evidence="5" id="KW-0560">Oxidoreductase</keyword>
<dbReference type="InterPro" id="IPR052547">
    <property type="entry name" value="Mito_Isobutyryl-CoADH"/>
</dbReference>
<dbReference type="Proteomes" id="UP000028547">
    <property type="component" value="Unassembled WGS sequence"/>
</dbReference>
<dbReference type="EMBL" id="JPMI01000240">
    <property type="protein sequence ID" value="KFA89482.1"/>
    <property type="molecule type" value="Genomic_DNA"/>
</dbReference>
<dbReference type="PIRSF" id="PIRSF016578">
    <property type="entry name" value="HsaA"/>
    <property type="match status" value="1"/>
</dbReference>
<keyword evidence="4 5" id="KW-0274">FAD</keyword>
<dbReference type="Gene3D" id="2.40.110.10">
    <property type="entry name" value="Butyryl-CoA Dehydrogenase, subunit A, domain 2"/>
    <property type="match status" value="1"/>
</dbReference>
<evidence type="ECO:0000256" key="4">
    <source>
        <dbReference type="ARBA" id="ARBA00022827"/>
    </source>
</evidence>
<dbReference type="GO" id="GO:0050660">
    <property type="term" value="F:flavin adenine dinucleotide binding"/>
    <property type="evidence" value="ECO:0007669"/>
    <property type="project" value="InterPro"/>
</dbReference>
<dbReference type="PANTHER" id="PTHR43831:SF1">
    <property type="entry name" value="ISOBUTYRYL-COA DEHYDROGENASE, MITOCHONDRIAL"/>
    <property type="match status" value="1"/>
</dbReference>
<protein>
    <submittedName>
        <fullName evidence="9">Acyl-CoA dehydrogenase</fullName>
    </submittedName>
</protein>
<keyword evidence="3 5" id="KW-0285">Flavoprotein</keyword>
<comment type="cofactor">
    <cofactor evidence="1 5">
        <name>FAD</name>
        <dbReference type="ChEBI" id="CHEBI:57692"/>
    </cofactor>
</comment>
<dbReference type="InterPro" id="IPR006091">
    <property type="entry name" value="Acyl-CoA_Oxase/DH_mid-dom"/>
</dbReference>
<dbReference type="InterPro" id="IPR009075">
    <property type="entry name" value="AcylCo_DH/oxidase_C"/>
</dbReference>
<accession>A0A084SLZ7</accession>
<dbReference type="InterPro" id="IPR009100">
    <property type="entry name" value="AcylCoA_DH/oxidase_NM_dom_sf"/>
</dbReference>
<feature type="domain" description="Acyl-CoA oxidase/dehydrogenase middle" evidence="7">
    <location>
        <begin position="106"/>
        <end position="200"/>
    </location>
</feature>
<dbReference type="CDD" id="cd00567">
    <property type="entry name" value="ACAD"/>
    <property type="match status" value="1"/>
</dbReference>
<evidence type="ECO:0000256" key="5">
    <source>
        <dbReference type="RuleBase" id="RU362125"/>
    </source>
</evidence>
<dbReference type="SUPFAM" id="SSF56645">
    <property type="entry name" value="Acyl-CoA dehydrogenase NM domain-like"/>
    <property type="match status" value="1"/>
</dbReference>
<dbReference type="PANTHER" id="PTHR43831">
    <property type="entry name" value="ISOBUTYRYL-COA DEHYDROGENASE"/>
    <property type="match status" value="1"/>
</dbReference>
<evidence type="ECO:0000256" key="1">
    <source>
        <dbReference type="ARBA" id="ARBA00001974"/>
    </source>
</evidence>
<dbReference type="Gene3D" id="1.10.540.10">
    <property type="entry name" value="Acyl-CoA dehydrogenase/oxidase, N-terminal domain"/>
    <property type="match status" value="1"/>
</dbReference>
<evidence type="ECO:0000256" key="3">
    <source>
        <dbReference type="ARBA" id="ARBA00022630"/>
    </source>
</evidence>
<sequence>MHSIESIISEVIEPKAMEVDRYGVYPRAAMDALGKAGLLGLLSAREVGGRGEGLRAAAALVEQVGMACGSSGMVLCMHFCGAAVIEQHGPRDIREAIAAGRHVTTLALSEAGSRSHFWAPVSTALSVPEEDIVRLDADKSWATSAGQADSYVWSSKPVEARGMSSLWLVPGNARGLSFPVAFDGMGLRGNSSSPIVARDVRVPRSAMLGKDGGGFDIMMSNVLPHFQVLGSSCYLGIMEAATRKAAAHVTKTRLLHTGQSLADLATIRAYLARMRMKTDLVRGLIRDTLDALESKREDAQMRVLEVKAAVGELAPEVTELGMRVCGGAAYRKEVGIDRHFRDASAVTVMSPTTDLLYDFIGKAMTGMQLFD</sequence>
<evidence type="ECO:0000259" key="8">
    <source>
        <dbReference type="Pfam" id="PF02771"/>
    </source>
</evidence>